<keyword evidence="12" id="KW-0067">ATP-binding</keyword>
<dbReference type="NCBIfam" id="TIGR02779">
    <property type="entry name" value="NHEJ_ligase_lig"/>
    <property type="match status" value="1"/>
</dbReference>
<keyword evidence="11" id="KW-0269">Exonuclease</keyword>
<dbReference type="Pfam" id="PF04679">
    <property type="entry name" value="DNA_ligase_A_C"/>
    <property type="match status" value="1"/>
</dbReference>
<evidence type="ECO:0000256" key="9">
    <source>
        <dbReference type="ARBA" id="ARBA00022763"/>
    </source>
</evidence>
<accession>A0ABW9RU83</accession>
<keyword evidence="16" id="KW-0234">DNA repair</keyword>
<dbReference type="CDD" id="cd07971">
    <property type="entry name" value="OBF_DNA_ligase_LigD"/>
    <property type="match status" value="1"/>
</dbReference>
<evidence type="ECO:0000256" key="8">
    <source>
        <dbReference type="ARBA" id="ARBA00022741"/>
    </source>
</evidence>
<keyword evidence="10" id="KW-0378">Hydrolase</keyword>
<dbReference type="SUPFAM" id="SSF50249">
    <property type="entry name" value="Nucleic acid-binding proteins"/>
    <property type="match status" value="1"/>
</dbReference>
<dbReference type="NCBIfam" id="TIGR02778">
    <property type="entry name" value="ligD_pol"/>
    <property type="match status" value="1"/>
</dbReference>
<dbReference type="RefSeq" id="WP_155174370.1">
    <property type="nucleotide sequence ID" value="NZ_BAAAFL010000017.1"/>
</dbReference>
<evidence type="ECO:0000256" key="17">
    <source>
        <dbReference type="ARBA" id="ARBA00023211"/>
    </source>
</evidence>
<keyword evidence="6" id="KW-0540">Nuclease</keyword>
<evidence type="ECO:0000313" key="23">
    <source>
        <dbReference type="Proteomes" id="UP000798808"/>
    </source>
</evidence>
<dbReference type="InterPro" id="IPR014145">
    <property type="entry name" value="LigD_pol_dom"/>
</dbReference>
<comment type="cofactor">
    <cofactor evidence="1">
        <name>Mn(2+)</name>
        <dbReference type="ChEBI" id="CHEBI:29035"/>
    </cofactor>
</comment>
<keyword evidence="13" id="KW-0239">DNA-directed DNA polymerase</keyword>
<evidence type="ECO:0000256" key="12">
    <source>
        <dbReference type="ARBA" id="ARBA00022840"/>
    </source>
</evidence>
<dbReference type="InterPro" id="IPR012340">
    <property type="entry name" value="NA-bd_OB-fold"/>
</dbReference>
<dbReference type="InterPro" id="IPR014144">
    <property type="entry name" value="LigD_PE_domain"/>
</dbReference>
<comment type="caution">
    <text evidence="22">The sequence shown here is derived from an EMBL/GenBank/DDBJ whole genome shotgun (WGS) entry which is preliminary data.</text>
</comment>
<evidence type="ECO:0000256" key="6">
    <source>
        <dbReference type="ARBA" id="ARBA00022722"/>
    </source>
</evidence>
<dbReference type="Proteomes" id="UP000798808">
    <property type="component" value="Unassembled WGS sequence"/>
</dbReference>
<dbReference type="InterPro" id="IPR052171">
    <property type="entry name" value="NHEJ_LigD"/>
</dbReference>
<evidence type="ECO:0000256" key="2">
    <source>
        <dbReference type="ARBA" id="ARBA00012727"/>
    </source>
</evidence>
<dbReference type="CDD" id="cd04861">
    <property type="entry name" value="LigD_Pol_like"/>
    <property type="match status" value="1"/>
</dbReference>
<evidence type="ECO:0000256" key="11">
    <source>
        <dbReference type="ARBA" id="ARBA00022839"/>
    </source>
</evidence>
<dbReference type="EMBL" id="SMLW01000624">
    <property type="protein sequence ID" value="MTI27370.1"/>
    <property type="molecule type" value="Genomic_DNA"/>
</dbReference>
<sequence>MGRDSQFVQIGKRKLELSNLTKVLYPDDHIVKAEVIQYYLSIAPTILSHIKGRALSLIRFPDGIDGERFFQKNRPEWAPDWLEYVALGSEQKKDYIMATEEASLVWLANMACLELHQMHAKRPHHDHPDYIVYDLDPPEGYDFEELKGLAFNLKDHIESYDYQCFVKTTGGKGLHLLTPVQAKWTFDECFEAAKNIAQPFVERQKEATLNIKKDARKGRVLIDIYRNRSSQTIVAPYSLRGYPGAPVSMPLPWEELEDIGNSQAYTIKTAHERVIEYGDAWEGMGAYAVELHTKRKLGSKGKVLGTNKHYKSPEQLNEYGKKRDFTKTPEPKALFSGGDDTGFVVHRHHASHLHYDLRLEEGGVLKSWAVPKGLPSMPGIKRLAMETEDHPLEYITFEGEIPKGQYGGGNMWIYANGRYEISKKKKDGFYFTLNSPQVNGEYRMHQMKGKEWLLERVDTPQIDWLNTPAEPMMASTSNKVPVGDEYIYELKWDGIRSIIIINEGEVNIWSRNHKNLNKQFPELMAADKAFRVTNAVIDAEIVCFDKAGKPDFKTVIHRMQRTGASEIERSSKKYPAYCYVFDILYLDGRPLINEPLLRRREWLQDSLRKDTPYRMSEAVKEGKELFEATKKMQLEGIMAKDGNSRYTPGKRTTNWVKIKSRQTAEALIIGYTPGKGDREGALGALHLGQYVDGRLVYRGKVGTGFNDKMIKELFADLSKLPEIDKPVDEDPLDKAKTTWVEPRLFCEVEYTMITGNGSFREPVFLRLRPDMQD</sequence>
<keyword evidence="4" id="KW-0808">Transferase</keyword>
<dbReference type="NCBIfam" id="TIGR02777">
    <property type="entry name" value="LigD_PE_dom"/>
    <property type="match status" value="1"/>
</dbReference>
<keyword evidence="23" id="KW-1185">Reference proteome</keyword>
<dbReference type="PANTHER" id="PTHR42705:SF2">
    <property type="entry name" value="BIFUNCTIONAL NON-HOMOLOGOUS END JOINING PROTEIN LIGD"/>
    <property type="match status" value="1"/>
</dbReference>
<keyword evidence="9" id="KW-0227">DNA damage</keyword>
<evidence type="ECO:0000256" key="20">
    <source>
        <dbReference type="ARBA" id="ARBA00034003"/>
    </source>
</evidence>
<evidence type="ECO:0000256" key="13">
    <source>
        <dbReference type="ARBA" id="ARBA00022932"/>
    </source>
</evidence>
<protein>
    <recommendedName>
        <fullName evidence="2">DNA ligase (ATP)</fullName>
        <ecNumber evidence="2">6.5.1.1</ecNumber>
    </recommendedName>
    <alternativeName>
        <fullName evidence="19">NHEJ DNA polymerase</fullName>
    </alternativeName>
</protein>
<evidence type="ECO:0000256" key="15">
    <source>
        <dbReference type="ARBA" id="ARBA00023172"/>
    </source>
</evidence>
<keyword evidence="7" id="KW-0479">Metal-binding</keyword>
<evidence type="ECO:0000256" key="19">
    <source>
        <dbReference type="ARBA" id="ARBA00029943"/>
    </source>
</evidence>
<comment type="catalytic activity">
    <reaction evidence="20">
        <text>ATP + (deoxyribonucleotide)n-3'-hydroxyl + 5'-phospho-(deoxyribonucleotide)m = (deoxyribonucleotide)n+m + AMP + diphosphate.</text>
        <dbReference type="EC" id="6.5.1.1"/>
    </reaction>
</comment>
<dbReference type="PROSITE" id="PS50160">
    <property type="entry name" value="DNA_LIGASE_A3"/>
    <property type="match status" value="1"/>
</dbReference>
<keyword evidence="14" id="KW-0238">DNA-binding</keyword>
<keyword evidence="18" id="KW-0511">Multifunctional enzyme</keyword>
<dbReference type="InterPro" id="IPR012310">
    <property type="entry name" value="DNA_ligase_ATP-dep_cent"/>
</dbReference>
<evidence type="ECO:0000256" key="7">
    <source>
        <dbReference type="ARBA" id="ARBA00022723"/>
    </source>
</evidence>
<feature type="domain" description="ATP-dependent DNA ligase family profile" evidence="21">
    <location>
        <begin position="569"/>
        <end position="691"/>
    </location>
</feature>
<evidence type="ECO:0000256" key="4">
    <source>
        <dbReference type="ARBA" id="ARBA00022679"/>
    </source>
</evidence>
<dbReference type="SUPFAM" id="SSF56091">
    <property type="entry name" value="DNA ligase/mRNA capping enzyme, catalytic domain"/>
    <property type="match status" value="1"/>
</dbReference>
<dbReference type="Gene3D" id="3.30.470.30">
    <property type="entry name" value="DNA ligase/mRNA capping enzyme"/>
    <property type="match status" value="1"/>
</dbReference>
<dbReference type="EC" id="6.5.1.1" evidence="2"/>
<dbReference type="Pfam" id="PF13298">
    <property type="entry name" value="LigD_N"/>
    <property type="match status" value="1"/>
</dbReference>
<keyword evidence="17" id="KW-0464">Manganese</keyword>
<keyword evidence="3" id="KW-0436">Ligase</keyword>
<evidence type="ECO:0000259" key="21">
    <source>
        <dbReference type="PROSITE" id="PS50160"/>
    </source>
</evidence>
<dbReference type="Gene3D" id="3.90.920.10">
    <property type="entry name" value="DNA primase, PRIM domain"/>
    <property type="match status" value="1"/>
</dbReference>
<keyword evidence="8" id="KW-0547">Nucleotide-binding</keyword>
<evidence type="ECO:0000256" key="14">
    <source>
        <dbReference type="ARBA" id="ARBA00023125"/>
    </source>
</evidence>
<dbReference type="Gene3D" id="2.40.50.140">
    <property type="entry name" value="Nucleic acid-binding proteins"/>
    <property type="match status" value="1"/>
</dbReference>
<evidence type="ECO:0000256" key="3">
    <source>
        <dbReference type="ARBA" id="ARBA00022598"/>
    </source>
</evidence>
<proteinExistence type="predicted"/>
<dbReference type="InterPro" id="IPR014146">
    <property type="entry name" value="LigD_ligase_dom"/>
</dbReference>
<evidence type="ECO:0000313" key="22">
    <source>
        <dbReference type="EMBL" id="MTI27370.1"/>
    </source>
</evidence>
<dbReference type="InterPro" id="IPR012309">
    <property type="entry name" value="DNA_ligase_ATP-dep_C"/>
</dbReference>
<dbReference type="PROSITE" id="PS00333">
    <property type="entry name" value="DNA_LIGASE_A2"/>
    <property type="match status" value="1"/>
</dbReference>
<dbReference type="InterPro" id="IPR016059">
    <property type="entry name" value="DNA_ligase_ATP-dep_CS"/>
</dbReference>
<dbReference type="Pfam" id="PF01068">
    <property type="entry name" value="DNA_ligase_A_M"/>
    <property type="match status" value="1"/>
</dbReference>
<reference evidence="22 23" key="1">
    <citation type="submission" date="2019-02" db="EMBL/GenBank/DDBJ databases">
        <authorList>
            <person name="Goldberg S.R."/>
            <person name="Haltli B.A."/>
            <person name="Correa H."/>
            <person name="Russell K.G."/>
        </authorList>
    </citation>
    <scope>NUCLEOTIDE SEQUENCE [LARGE SCALE GENOMIC DNA]</scope>
    <source>
        <strain evidence="22 23">JCM 16186</strain>
    </source>
</reference>
<evidence type="ECO:0000256" key="5">
    <source>
        <dbReference type="ARBA" id="ARBA00022695"/>
    </source>
</evidence>
<evidence type="ECO:0000256" key="10">
    <source>
        <dbReference type="ARBA" id="ARBA00022801"/>
    </source>
</evidence>
<dbReference type="PANTHER" id="PTHR42705">
    <property type="entry name" value="BIFUNCTIONAL NON-HOMOLOGOUS END JOINING PROTEIN LIGD"/>
    <property type="match status" value="1"/>
</dbReference>
<gene>
    <name evidence="22" type="ORF">E1163_20610</name>
</gene>
<evidence type="ECO:0000256" key="18">
    <source>
        <dbReference type="ARBA" id="ARBA00023268"/>
    </source>
</evidence>
<evidence type="ECO:0000256" key="1">
    <source>
        <dbReference type="ARBA" id="ARBA00001936"/>
    </source>
</evidence>
<keyword evidence="15" id="KW-0233">DNA recombination</keyword>
<organism evidence="22 23">
    <name type="scientific">Fulvivirga kasyanovii</name>
    <dbReference type="NCBI Taxonomy" id="396812"/>
    <lineage>
        <taxon>Bacteria</taxon>
        <taxon>Pseudomonadati</taxon>
        <taxon>Bacteroidota</taxon>
        <taxon>Cytophagia</taxon>
        <taxon>Cytophagales</taxon>
        <taxon>Fulvivirgaceae</taxon>
        <taxon>Fulvivirga</taxon>
    </lineage>
</organism>
<dbReference type="CDD" id="cd07906">
    <property type="entry name" value="Adenylation_DNA_ligase_LigD_LigC"/>
    <property type="match status" value="1"/>
</dbReference>
<keyword evidence="5" id="KW-0548">Nucleotidyltransferase</keyword>
<dbReference type="Pfam" id="PF21686">
    <property type="entry name" value="LigD_Prim-Pol"/>
    <property type="match status" value="1"/>
</dbReference>
<evidence type="ECO:0000256" key="16">
    <source>
        <dbReference type="ARBA" id="ARBA00023204"/>
    </source>
</evidence>
<name>A0ABW9RU83_9BACT</name>